<feature type="compositionally biased region" description="Polar residues" evidence="1">
    <location>
        <begin position="715"/>
        <end position="745"/>
    </location>
</feature>
<feature type="compositionally biased region" description="Basic residues" evidence="1">
    <location>
        <begin position="969"/>
        <end position="978"/>
    </location>
</feature>
<dbReference type="InterPro" id="IPR045107">
    <property type="entry name" value="SAC3/GANP/THP3"/>
</dbReference>
<dbReference type="PANTHER" id="PTHR12436:SF3">
    <property type="entry name" value="GERMINAL-CENTER ASSOCIATED NUCLEAR PROTEIN"/>
    <property type="match status" value="1"/>
</dbReference>
<feature type="compositionally biased region" description="Pro residues" evidence="1">
    <location>
        <begin position="760"/>
        <end position="779"/>
    </location>
</feature>
<feature type="region of interest" description="Disordered" evidence="1">
    <location>
        <begin position="1374"/>
        <end position="1453"/>
    </location>
</feature>
<dbReference type="Proteomes" id="UP000559256">
    <property type="component" value="Unassembled WGS sequence"/>
</dbReference>
<feature type="compositionally biased region" description="Low complexity" evidence="1">
    <location>
        <begin position="73"/>
        <end position="82"/>
    </location>
</feature>
<feature type="compositionally biased region" description="Basic and acidic residues" evidence="1">
    <location>
        <begin position="46"/>
        <end position="57"/>
    </location>
</feature>
<feature type="region of interest" description="Disordered" evidence="1">
    <location>
        <begin position="955"/>
        <end position="989"/>
    </location>
</feature>
<dbReference type="PANTHER" id="PTHR12436">
    <property type="entry name" value="80 KDA MCM3-ASSOCIATED PROTEIN"/>
    <property type="match status" value="1"/>
</dbReference>
<reference evidence="3 4" key="1">
    <citation type="journal article" date="2020" name="ISME J.">
        <title>Uncovering the hidden diversity of litter-decomposition mechanisms in mushroom-forming fungi.</title>
        <authorList>
            <person name="Floudas D."/>
            <person name="Bentzer J."/>
            <person name="Ahren D."/>
            <person name="Johansson T."/>
            <person name="Persson P."/>
            <person name="Tunlid A."/>
        </authorList>
    </citation>
    <scope>NUCLEOTIDE SEQUENCE [LARGE SCALE GENOMIC DNA]</scope>
    <source>
        <strain evidence="3 4">CBS 291.85</strain>
    </source>
</reference>
<feature type="compositionally biased region" description="Low complexity" evidence="1">
    <location>
        <begin position="1399"/>
        <end position="1414"/>
    </location>
</feature>
<gene>
    <name evidence="3" type="ORF">D9758_012172</name>
</gene>
<dbReference type="EMBL" id="JAACJM010000170">
    <property type="protein sequence ID" value="KAF5340886.1"/>
    <property type="molecule type" value="Genomic_DNA"/>
</dbReference>
<dbReference type="Gene3D" id="1.25.40.990">
    <property type="match status" value="1"/>
</dbReference>
<feature type="compositionally biased region" description="Gly residues" evidence="1">
    <location>
        <begin position="62"/>
        <end position="72"/>
    </location>
</feature>
<dbReference type="PRINTS" id="PR01217">
    <property type="entry name" value="PRICHEXTENSN"/>
</dbReference>
<evidence type="ECO:0000313" key="3">
    <source>
        <dbReference type="EMBL" id="KAF5340886.1"/>
    </source>
</evidence>
<dbReference type="OrthoDB" id="264795at2759"/>
<sequence>MEASSASRHRGRGASVVQDGRRPHSRNKTWKAGDPTNRSETSTPHHGSDGERWERGGHRGGGRGSRGGGRGSARGSPASGSRNLPALDVSPQDEPILATQEERDEFYRELSKAREIERKNAIAEGKMDDPLVPKRLEDAITMVGTCTDMCPRFERYRRERENNLFEWEVIPGTKRVDHQRAVKMYERAAGDKVIPSDLRPPHVLKRTLDYLFHDLLPRGGFSPTFNFIRDRSRAVRNDFTMQHQTGELAIKCHDRCARFHIVALHLERETPGFSIEMEEQQLMNTLQSLKEFYEDQRGRYESPTELEMRVYHRLIHIRDQRERHDDIPQHILSNPVFQLTTEFRRHVQQKSAPITKRSALMVDAKAMEIFSRLANVLREQGNVVMIYLVACILERLFGKETIDNIEDIRNDLSIPDIIDGVVTESEEEEQMYEEQEMHDELIDEAEGPQIEEIEPSQPQTAFTASPWPAASTVNGATSAFGFPSSSSTPQSGSAFSNLQTSSTNAFGTASVFGTSAFQSAPNPSVFGAPATANGLSAFAQAAHATAASIPKQVDSSAPVSVFSSSSTPSAFQPARPNLAPPNPPALSLLHAPAPQAPKPPTRSLVDAPPLIDELASPAPPAMPSPFSLPQSDTTKSIFSTPLPFGIQSKPPTATTNVADSALNPTAPIFKPSSSLPPASTPPPQRAQPQKPPPLLFNTPSPVPPISTIHPAPLFSQPSGLSPTVNGSNVSPTTGLPRINTTNLQPRPQPAETAAQVPSTPTVPPLLPRPQPISLPPTPTVPSAATSNPHLAFLKPSLITANLPSSSSTEILSPLQLNSPAVSRQSSIQNFAGLSTPTVKRSFTFDGLGLAQGHSSPLGAKGKGKAKALDNDDDVTEPFEEEISKAVAFERRSSVVKICFSTWREQFAERVAYAEAVRNSDDYKTKLQQQQQQQLAKSQPKPSGIIKRRLSSISLNSSVPASGDLTMRSPAKKRARHRESRGYQPPRTDDELAKRLKENQEEHQHWWAQGSLLQVARNHVKDNTPLGSNKSLLKNWAFWISFNPVVDATAIWVQKKFSVPDSGDWLGDVAFSIPLIAGADPRTASPGVIIFECTPVDGIDDELERKYRALDDCARLRDIIKALLAKRCFIPSLLVLYWSEGSSTTPAPDFLDMVNKLVQDEVLGNFSIFPVTTATKDVDSKFSNALASTPIDVEGKLVRSLTLSGVFKFFDASLDSFASEWIENISIHGHFNWMLYGRLIQSVVALLNTMMELISRLLDADHKESLPSFPADVEDSMSGYDTAIEWLVSARLDSHNIAADLQAHRDIGHPFPAHSFIEYLRELIHLNTERFLGLSSNSLVFHVPISDLESASHEWKMSIEPHQVSMNQALTLSLRRSPKRRSLSSAVDTESSSSKRRRLSVSGSSSVDTVSFPSRSPTPSPLVNGNGRLSVSPDPSDGAVTVSSDTEVETPKAPTVTIAMLRALTKNLKEKYGSSSS</sequence>
<name>A0A8H5FL84_9AGAR</name>
<feature type="region of interest" description="Disordered" evidence="1">
    <location>
        <begin position="852"/>
        <end position="871"/>
    </location>
</feature>
<evidence type="ECO:0000259" key="2">
    <source>
        <dbReference type="Pfam" id="PF03399"/>
    </source>
</evidence>
<dbReference type="GO" id="GO:0070390">
    <property type="term" value="C:transcription export complex 2"/>
    <property type="evidence" value="ECO:0007669"/>
    <property type="project" value="TreeGrafter"/>
</dbReference>
<comment type="caution">
    <text evidence="3">The sequence shown here is derived from an EMBL/GenBank/DDBJ whole genome shotgun (WGS) entry which is preliminary data.</text>
</comment>
<protein>
    <recommendedName>
        <fullName evidence="2">SAC3/GANP/THP3 conserved domain-containing protein</fullName>
    </recommendedName>
</protein>
<dbReference type="InterPro" id="IPR005062">
    <property type="entry name" value="SAC3/GANP/THP3_conserved"/>
</dbReference>
<feature type="compositionally biased region" description="Polar residues" evidence="1">
    <location>
        <begin position="36"/>
        <end position="45"/>
    </location>
</feature>
<proteinExistence type="predicted"/>
<feature type="region of interest" description="Disordered" evidence="1">
    <location>
        <begin position="1"/>
        <end position="98"/>
    </location>
</feature>
<feature type="region of interest" description="Disordered" evidence="1">
    <location>
        <begin position="923"/>
        <end position="942"/>
    </location>
</feature>
<feature type="compositionally biased region" description="Polar residues" evidence="1">
    <location>
        <begin position="649"/>
        <end position="658"/>
    </location>
</feature>
<feature type="region of interest" description="Disordered" evidence="1">
    <location>
        <begin position="645"/>
        <end position="786"/>
    </location>
</feature>
<feature type="domain" description="SAC3/GANP/THP3 conserved" evidence="2">
    <location>
        <begin position="149"/>
        <end position="398"/>
    </location>
</feature>
<accession>A0A8H5FL84</accession>
<evidence type="ECO:0000256" key="1">
    <source>
        <dbReference type="SAM" id="MobiDB-lite"/>
    </source>
</evidence>
<feature type="compositionally biased region" description="Pro residues" evidence="1">
    <location>
        <begin position="678"/>
        <end position="704"/>
    </location>
</feature>
<dbReference type="GO" id="GO:0006406">
    <property type="term" value="P:mRNA export from nucleus"/>
    <property type="evidence" value="ECO:0007669"/>
    <property type="project" value="TreeGrafter"/>
</dbReference>
<feature type="compositionally biased region" description="Low complexity" evidence="1">
    <location>
        <begin position="558"/>
        <end position="577"/>
    </location>
</feature>
<feature type="region of interest" description="Disordered" evidence="1">
    <location>
        <begin position="558"/>
        <end position="632"/>
    </location>
</feature>
<dbReference type="GO" id="GO:0005737">
    <property type="term" value="C:cytoplasm"/>
    <property type="evidence" value="ECO:0007669"/>
    <property type="project" value="TreeGrafter"/>
</dbReference>
<dbReference type="Pfam" id="PF03399">
    <property type="entry name" value="SAC3_GANP"/>
    <property type="match status" value="1"/>
</dbReference>
<keyword evidence="4" id="KW-1185">Reference proteome</keyword>
<evidence type="ECO:0000313" key="4">
    <source>
        <dbReference type="Proteomes" id="UP000559256"/>
    </source>
</evidence>
<organism evidence="3 4">
    <name type="scientific">Tetrapyrgos nigripes</name>
    <dbReference type="NCBI Taxonomy" id="182062"/>
    <lineage>
        <taxon>Eukaryota</taxon>
        <taxon>Fungi</taxon>
        <taxon>Dikarya</taxon>
        <taxon>Basidiomycota</taxon>
        <taxon>Agaricomycotina</taxon>
        <taxon>Agaricomycetes</taxon>
        <taxon>Agaricomycetidae</taxon>
        <taxon>Agaricales</taxon>
        <taxon>Marasmiineae</taxon>
        <taxon>Marasmiaceae</taxon>
        <taxon>Tetrapyrgos</taxon>
    </lineage>
</organism>